<dbReference type="Pfam" id="PF00528">
    <property type="entry name" value="BPD_transp_1"/>
    <property type="match status" value="1"/>
</dbReference>
<name>A0A0M9BMG8_9BACL</name>
<dbReference type="InterPro" id="IPR045621">
    <property type="entry name" value="BPD_transp_1_N"/>
</dbReference>
<feature type="transmembrane region" description="Helical" evidence="7">
    <location>
        <begin position="99"/>
        <end position="121"/>
    </location>
</feature>
<evidence type="ECO:0000313" key="10">
    <source>
        <dbReference type="Proteomes" id="UP000037688"/>
    </source>
</evidence>
<keyword evidence="3" id="KW-1003">Cell membrane</keyword>
<feature type="transmembrane region" description="Helical" evidence="7">
    <location>
        <begin position="9"/>
        <end position="29"/>
    </location>
</feature>
<dbReference type="AlphaFoldDB" id="A0A0M9BMG8"/>
<keyword evidence="2 7" id="KW-0813">Transport</keyword>
<feature type="domain" description="ABC transmembrane type-1" evidence="8">
    <location>
        <begin position="95"/>
        <end position="304"/>
    </location>
</feature>
<protein>
    <submittedName>
        <fullName evidence="9">Peptide ABC transporter</fullName>
    </submittedName>
</protein>
<evidence type="ECO:0000313" key="9">
    <source>
        <dbReference type="EMBL" id="KOY15193.1"/>
    </source>
</evidence>
<feature type="transmembrane region" description="Helical" evidence="7">
    <location>
        <begin position="177"/>
        <end position="196"/>
    </location>
</feature>
<dbReference type="PANTHER" id="PTHR43163">
    <property type="entry name" value="DIPEPTIDE TRANSPORT SYSTEM PERMEASE PROTEIN DPPB-RELATED"/>
    <property type="match status" value="1"/>
</dbReference>
<dbReference type="InterPro" id="IPR000515">
    <property type="entry name" value="MetI-like"/>
</dbReference>
<dbReference type="InterPro" id="IPR035906">
    <property type="entry name" value="MetI-like_sf"/>
</dbReference>
<dbReference type="PATRIC" id="fig|1705561.3.peg.3785"/>
<dbReference type="SUPFAM" id="SSF161098">
    <property type="entry name" value="MetI-like"/>
    <property type="match status" value="1"/>
</dbReference>
<proteinExistence type="inferred from homology"/>
<dbReference type="GO" id="GO:0071916">
    <property type="term" value="F:dipeptide transmembrane transporter activity"/>
    <property type="evidence" value="ECO:0007669"/>
    <property type="project" value="TreeGrafter"/>
</dbReference>
<feature type="transmembrane region" description="Helical" evidence="7">
    <location>
        <begin position="133"/>
        <end position="157"/>
    </location>
</feature>
<dbReference type="OrthoDB" id="24153at2"/>
<evidence type="ECO:0000256" key="3">
    <source>
        <dbReference type="ARBA" id="ARBA00022475"/>
    </source>
</evidence>
<gene>
    <name evidence="9" type="ORF">AMS66_18350</name>
</gene>
<evidence type="ECO:0000259" key="8">
    <source>
        <dbReference type="PROSITE" id="PS50928"/>
    </source>
</evidence>
<feature type="transmembrane region" description="Helical" evidence="7">
    <location>
        <begin position="281"/>
        <end position="307"/>
    </location>
</feature>
<dbReference type="Gene3D" id="1.10.3720.10">
    <property type="entry name" value="MetI-like"/>
    <property type="match status" value="1"/>
</dbReference>
<dbReference type="PROSITE" id="PS50928">
    <property type="entry name" value="ABC_TM1"/>
    <property type="match status" value="1"/>
</dbReference>
<accession>A0A0M9BMG8</accession>
<keyword evidence="5 7" id="KW-1133">Transmembrane helix</keyword>
<dbReference type="CDD" id="cd06261">
    <property type="entry name" value="TM_PBP2"/>
    <property type="match status" value="1"/>
</dbReference>
<keyword evidence="10" id="KW-1185">Reference proteome</keyword>
<sequence>MGGYIVRRLLSLIPVLFVVAIVVFSIIHVTPGDPAAILLGEEASKVDIDELRSKLGLDRPIYEQFGIWLLGLLSGNLGESIFLDKPVTEAFFERLAPTLSLAIIAQVIGVFLALFLGITAVKRRGTIVDQSVMGFSMLGISIPSFLLGSLLVMFFSVKLRWLPVAGYQPLSEGLWQHIKYLLLPGIVLGIIQAALITRMTRSSILDVMSGNFIKTAKAKGVKEKTIVYTHALRVAFIPILTVIGESFGGLVTGAAVIETLFNIPGVGQLIVNSISRRDYSVIQGSVLLVTVAYVFVNLIVDLLYGLVDPRVRLSKK</sequence>
<keyword evidence="4 7" id="KW-0812">Transmembrane</keyword>
<evidence type="ECO:0000256" key="7">
    <source>
        <dbReference type="RuleBase" id="RU363032"/>
    </source>
</evidence>
<evidence type="ECO:0000256" key="4">
    <source>
        <dbReference type="ARBA" id="ARBA00022692"/>
    </source>
</evidence>
<comment type="similarity">
    <text evidence="7">Belongs to the binding-protein-dependent transport system permease family.</text>
</comment>
<comment type="subcellular location">
    <subcellularLocation>
        <location evidence="1 7">Cell membrane</location>
        <topology evidence="1 7">Multi-pass membrane protein</topology>
    </subcellularLocation>
</comment>
<dbReference type="GO" id="GO:0005886">
    <property type="term" value="C:plasma membrane"/>
    <property type="evidence" value="ECO:0007669"/>
    <property type="project" value="UniProtKB-SubCell"/>
</dbReference>
<dbReference type="Proteomes" id="UP000037688">
    <property type="component" value="Unassembled WGS sequence"/>
</dbReference>
<evidence type="ECO:0000256" key="1">
    <source>
        <dbReference type="ARBA" id="ARBA00004651"/>
    </source>
</evidence>
<evidence type="ECO:0000256" key="5">
    <source>
        <dbReference type="ARBA" id="ARBA00022989"/>
    </source>
</evidence>
<evidence type="ECO:0000256" key="2">
    <source>
        <dbReference type="ARBA" id="ARBA00022448"/>
    </source>
</evidence>
<dbReference type="PANTHER" id="PTHR43163:SF6">
    <property type="entry name" value="DIPEPTIDE TRANSPORT SYSTEM PERMEASE PROTEIN DPPB-RELATED"/>
    <property type="match status" value="1"/>
</dbReference>
<dbReference type="Pfam" id="PF19300">
    <property type="entry name" value="BPD_transp_1_N"/>
    <property type="match status" value="1"/>
</dbReference>
<organism evidence="9 10">
    <name type="scientific">Paenibacillus xylanivorans</name>
    <dbReference type="NCBI Taxonomy" id="1705561"/>
    <lineage>
        <taxon>Bacteria</taxon>
        <taxon>Bacillati</taxon>
        <taxon>Bacillota</taxon>
        <taxon>Bacilli</taxon>
        <taxon>Bacillales</taxon>
        <taxon>Paenibacillaceae</taxon>
        <taxon>Paenibacillus</taxon>
    </lineage>
</organism>
<evidence type="ECO:0000256" key="6">
    <source>
        <dbReference type="ARBA" id="ARBA00023136"/>
    </source>
</evidence>
<feature type="transmembrane region" description="Helical" evidence="7">
    <location>
        <begin position="234"/>
        <end position="261"/>
    </location>
</feature>
<dbReference type="EMBL" id="LITU01000065">
    <property type="protein sequence ID" value="KOY15193.1"/>
    <property type="molecule type" value="Genomic_DNA"/>
</dbReference>
<keyword evidence="6 7" id="KW-0472">Membrane</keyword>
<dbReference type="RefSeq" id="WP_053782176.1">
    <property type="nucleotide sequence ID" value="NZ_LITU01000065.1"/>
</dbReference>
<reference evidence="9 10" key="1">
    <citation type="submission" date="2015-08" db="EMBL/GenBank/DDBJ databases">
        <title>Draft genome sequence of cellulolytic and xylanolytic Paenibacillus sp. A59, isolated from a decaying forest soil from Patagonia, Argentina.</title>
        <authorList>
            <person name="Ghio S."/>
            <person name="Caceres A.M."/>
            <person name="Talia P."/>
            <person name="Grasso D."/>
            <person name="Campos E."/>
        </authorList>
    </citation>
    <scope>NUCLEOTIDE SEQUENCE [LARGE SCALE GENOMIC DNA]</scope>
    <source>
        <strain evidence="9 10">A59</strain>
    </source>
</reference>
<comment type="caution">
    <text evidence="9">The sequence shown here is derived from an EMBL/GenBank/DDBJ whole genome shotgun (WGS) entry which is preliminary data.</text>
</comment>